<feature type="modified residue" description="Phosphohistidine" evidence="2">
    <location>
        <position position="61"/>
    </location>
</feature>
<dbReference type="EMBL" id="SWCI01000001">
    <property type="protein sequence ID" value="TKB51524.1"/>
    <property type="molecule type" value="Genomic_DNA"/>
</dbReference>
<dbReference type="GO" id="GO:0000160">
    <property type="term" value="P:phosphorelay signal transduction system"/>
    <property type="evidence" value="ECO:0007669"/>
    <property type="project" value="UniProtKB-KW"/>
</dbReference>
<evidence type="ECO:0000259" key="3">
    <source>
        <dbReference type="PROSITE" id="PS50894"/>
    </source>
</evidence>
<dbReference type="SUPFAM" id="SSF47226">
    <property type="entry name" value="Histidine-containing phosphotransfer domain, HPT domain"/>
    <property type="match status" value="1"/>
</dbReference>
<dbReference type="Pfam" id="PF01627">
    <property type="entry name" value="Hpt"/>
    <property type="match status" value="1"/>
</dbReference>
<dbReference type="RefSeq" id="WP_136851168.1">
    <property type="nucleotide sequence ID" value="NZ_SWCI01000001.1"/>
</dbReference>
<keyword evidence="4" id="KW-0808">Transferase</keyword>
<keyword evidence="5" id="KW-1185">Reference proteome</keyword>
<organism evidence="4 5">
    <name type="scientific">Ferrimonas sediminicola</name>
    <dbReference type="NCBI Taxonomy" id="2569538"/>
    <lineage>
        <taxon>Bacteria</taxon>
        <taxon>Pseudomonadati</taxon>
        <taxon>Pseudomonadota</taxon>
        <taxon>Gammaproteobacteria</taxon>
        <taxon>Alteromonadales</taxon>
        <taxon>Ferrimonadaceae</taxon>
        <taxon>Ferrimonas</taxon>
    </lineage>
</organism>
<sequence length="120" mass="13324">MTEANSASLDLQTLDAYCAAIGAATLLKSVVVFEQMAPEYLQTMAAAMQSKDKPLLCSEAHKLKGAAGSVGLKRIQELSQQLQCGDLPQWQEGHQQWYQQIERHLEEDVASLKQYLSQRS</sequence>
<dbReference type="PROSITE" id="PS50894">
    <property type="entry name" value="HPT"/>
    <property type="match status" value="1"/>
</dbReference>
<evidence type="ECO:0000256" key="2">
    <source>
        <dbReference type="PROSITE-ProRule" id="PRU00110"/>
    </source>
</evidence>
<dbReference type="InterPro" id="IPR008207">
    <property type="entry name" value="Sig_transdc_His_kin_Hpt_dom"/>
</dbReference>
<proteinExistence type="predicted"/>
<dbReference type="Proteomes" id="UP000305674">
    <property type="component" value="Unassembled WGS sequence"/>
</dbReference>
<keyword evidence="4" id="KW-0418">Kinase</keyword>
<evidence type="ECO:0000256" key="1">
    <source>
        <dbReference type="ARBA" id="ARBA00023012"/>
    </source>
</evidence>
<dbReference type="InterPro" id="IPR036641">
    <property type="entry name" value="HPT_dom_sf"/>
</dbReference>
<keyword evidence="1" id="KW-0902">Two-component regulatory system</keyword>
<evidence type="ECO:0000313" key="4">
    <source>
        <dbReference type="EMBL" id="TKB51524.1"/>
    </source>
</evidence>
<accession>A0A4U1BL50</accession>
<evidence type="ECO:0000313" key="5">
    <source>
        <dbReference type="Proteomes" id="UP000305674"/>
    </source>
</evidence>
<dbReference type="GO" id="GO:0004672">
    <property type="term" value="F:protein kinase activity"/>
    <property type="evidence" value="ECO:0007669"/>
    <property type="project" value="UniProtKB-ARBA"/>
</dbReference>
<comment type="caution">
    <text evidence="4">The sequence shown here is derived from an EMBL/GenBank/DDBJ whole genome shotgun (WGS) entry which is preliminary data.</text>
</comment>
<dbReference type="OrthoDB" id="6399795at2"/>
<gene>
    <name evidence="4" type="ORF">FCL40_02935</name>
</gene>
<keyword evidence="2" id="KW-0597">Phosphoprotein</keyword>
<feature type="domain" description="HPt" evidence="3">
    <location>
        <begin position="22"/>
        <end position="119"/>
    </location>
</feature>
<protein>
    <submittedName>
        <fullName evidence="4">Histidine kinase</fullName>
    </submittedName>
</protein>
<dbReference type="SMART" id="SM00073">
    <property type="entry name" value="HPT"/>
    <property type="match status" value="1"/>
</dbReference>
<name>A0A4U1BL50_9GAMM</name>
<dbReference type="CDD" id="cd00088">
    <property type="entry name" value="HPT"/>
    <property type="match status" value="1"/>
</dbReference>
<dbReference type="Gene3D" id="1.20.120.160">
    <property type="entry name" value="HPT domain"/>
    <property type="match status" value="1"/>
</dbReference>
<dbReference type="AlphaFoldDB" id="A0A4U1BL50"/>
<reference evidence="4 5" key="1">
    <citation type="submission" date="2019-04" db="EMBL/GenBank/DDBJ databases">
        <authorList>
            <person name="Hwang J.C."/>
        </authorList>
    </citation>
    <scope>NUCLEOTIDE SEQUENCE [LARGE SCALE GENOMIC DNA]</scope>
    <source>
        <strain evidence="4 5">IMCC35001</strain>
    </source>
</reference>